<dbReference type="AlphaFoldDB" id="X0UEB6"/>
<sequence>MRLAKINQVVAEYSAKLAAYENKTGPANWPDWTVEFDNYQRKRSGLFKPYFVDQANR</sequence>
<dbReference type="EMBL" id="BARS01017700">
    <property type="protein sequence ID" value="GAF86830.1"/>
    <property type="molecule type" value="Genomic_DNA"/>
</dbReference>
<accession>X0UEB6</accession>
<comment type="caution">
    <text evidence="1">The sequence shown here is derived from an EMBL/GenBank/DDBJ whole genome shotgun (WGS) entry which is preliminary data.</text>
</comment>
<name>X0UEB6_9ZZZZ</name>
<organism evidence="1">
    <name type="scientific">marine sediment metagenome</name>
    <dbReference type="NCBI Taxonomy" id="412755"/>
    <lineage>
        <taxon>unclassified sequences</taxon>
        <taxon>metagenomes</taxon>
        <taxon>ecological metagenomes</taxon>
    </lineage>
</organism>
<gene>
    <name evidence="1" type="ORF">S01H1_28911</name>
</gene>
<evidence type="ECO:0000313" key="1">
    <source>
        <dbReference type="EMBL" id="GAF86830.1"/>
    </source>
</evidence>
<reference evidence="1" key="1">
    <citation type="journal article" date="2014" name="Front. Microbiol.">
        <title>High frequency of phylogenetically diverse reductive dehalogenase-homologous genes in deep subseafloor sedimentary metagenomes.</title>
        <authorList>
            <person name="Kawai M."/>
            <person name="Futagami T."/>
            <person name="Toyoda A."/>
            <person name="Takaki Y."/>
            <person name="Nishi S."/>
            <person name="Hori S."/>
            <person name="Arai W."/>
            <person name="Tsubouchi T."/>
            <person name="Morono Y."/>
            <person name="Uchiyama I."/>
            <person name="Ito T."/>
            <person name="Fujiyama A."/>
            <person name="Inagaki F."/>
            <person name="Takami H."/>
        </authorList>
    </citation>
    <scope>NUCLEOTIDE SEQUENCE</scope>
    <source>
        <strain evidence="1">Expedition CK06-06</strain>
    </source>
</reference>
<protein>
    <submittedName>
        <fullName evidence="1">Uncharacterized protein</fullName>
    </submittedName>
</protein>
<proteinExistence type="predicted"/>